<reference evidence="8 9" key="1">
    <citation type="submission" date="2019-11" db="EMBL/GenBank/DDBJ databases">
        <authorList>
            <person name="Ren C."/>
            <person name="Wang H."/>
            <person name="Xu Y."/>
        </authorList>
    </citation>
    <scope>NUCLEOTIDE SEQUENCE [LARGE SCALE GENOMIC DNA]</scope>
    <source>
        <strain evidence="8 9">LBM 19010</strain>
    </source>
</reference>
<dbReference type="Pfam" id="PF01061">
    <property type="entry name" value="ABC2_membrane"/>
    <property type="match status" value="1"/>
</dbReference>
<proteinExistence type="predicted"/>
<feature type="compositionally biased region" description="Polar residues" evidence="5">
    <location>
        <begin position="108"/>
        <end position="124"/>
    </location>
</feature>
<feature type="domain" description="ABC-2 type transporter transmembrane" evidence="7">
    <location>
        <begin position="2"/>
        <end position="58"/>
    </location>
</feature>
<dbReference type="GO" id="GO:0016020">
    <property type="term" value="C:membrane"/>
    <property type="evidence" value="ECO:0007669"/>
    <property type="project" value="UniProtKB-SubCell"/>
</dbReference>
<dbReference type="Proteomes" id="UP000501316">
    <property type="component" value="Chromosome"/>
</dbReference>
<name>A0A859DPS6_9FIRM</name>
<evidence type="ECO:0000256" key="5">
    <source>
        <dbReference type="SAM" id="MobiDB-lite"/>
    </source>
</evidence>
<keyword evidence="3 6" id="KW-1133">Transmembrane helix</keyword>
<evidence type="ECO:0000313" key="9">
    <source>
        <dbReference type="Proteomes" id="UP000501316"/>
    </source>
</evidence>
<comment type="subcellular location">
    <subcellularLocation>
        <location evidence="1">Membrane</location>
        <topology evidence="1">Multi-pass membrane protein</topology>
    </subcellularLocation>
</comment>
<keyword evidence="4 6" id="KW-0472">Membrane</keyword>
<keyword evidence="2 6" id="KW-0812">Transmembrane</keyword>
<dbReference type="EMBL" id="CP046051">
    <property type="protein sequence ID" value="QKN23706.1"/>
    <property type="molecule type" value="Genomic_DNA"/>
</dbReference>
<evidence type="ECO:0000256" key="3">
    <source>
        <dbReference type="ARBA" id="ARBA00022989"/>
    </source>
</evidence>
<evidence type="ECO:0000256" key="4">
    <source>
        <dbReference type="ARBA" id="ARBA00023136"/>
    </source>
</evidence>
<organism evidence="8 9">
    <name type="scientific">Caproicibacterium lactatifermentans</name>
    <dbReference type="NCBI Taxonomy" id="2666138"/>
    <lineage>
        <taxon>Bacteria</taxon>
        <taxon>Bacillati</taxon>
        <taxon>Bacillota</taxon>
        <taxon>Clostridia</taxon>
        <taxon>Eubacteriales</taxon>
        <taxon>Oscillospiraceae</taxon>
        <taxon>Caproicibacterium</taxon>
    </lineage>
</organism>
<feature type="region of interest" description="Disordered" evidence="5">
    <location>
        <begin position="104"/>
        <end position="124"/>
    </location>
</feature>
<feature type="transmembrane region" description="Helical" evidence="6">
    <location>
        <begin position="74"/>
        <end position="93"/>
    </location>
</feature>
<evidence type="ECO:0000256" key="2">
    <source>
        <dbReference type="ARBA" id="ARBA00022692"/>
    </source>
</evidence>
<evidence type="ECO:0000259" key="7">
    <source>
        <dbReference type="Pfam" id="PF01061"/>
    </source>
</evidence>
<accession>A0A859DPS6</accession>
<dbReference type="InterPro" id="IPR013525">
    <property type="entry name" value="ABC2_TM"/>
</dbReference>
<evidence type="ECO:0000256" key="1">
    <source>
        <dbReference type="ARBA" id="ARBA00004141"/>
    </source>
</evidence>
<gene>
    <name evidence="8" type="ORF">GJQ69_03965</name>
</gene>
<sequence>MLGGVFALLFQNTQILMPLGLVVMFVACMFCGVFITFDQMPGAFKKIASYIPMKYAMNDFFDIWTKKIYWDRTFLILSIIYMAILTVALTIFLKRNEKLKTKKIVRNGASQNPAQDSGLSSTSK</sequence>
<dbReference type="GO" id="GO:0140359">
    <property type="term" value="F:ABC-type transporter activity"/>
    <property type="evidence" value="ECO:0007669"/>
    <property type="project" value="InterPro"/>
</dbReference>
<dbReference type="KEGG" id="clf:GJQ69_03965"/>
<feature type="transmembrane region" description="Helical" evidence="6">
    <location>
        <begin position="15"/>
        <end position="37"/>
    </location>
</feature>
<protein>
    <recommendedName>
        <fullName evidence="7">ABC-2 type transporter transmembrane domain-containing protein</fullName>
    </recommendedName>
</protein>
<evidence type="ECO:0000256" key="6">
    <source>
        <dbReference type="SAM" id="Phobius"/>
    </source>
</evidence>
<evidence type="ECO:0000313" key="8">
    <source>
        <dbReference type="EMBL" id="QKN23706.1"/>
    </source>
</evidence>
<dbReference type="AlphaFoldDB" id="A0A859DPS6"/>